<dbReference type="InterPro" id="IPR013783">
    <property type="entry name" value="Ig-like_fold"/>
</dbReference>
<name>Q02CP8_SOLUE</name>
<feature type="domain" description="Bacterial Ig-like" evidence="2">
    <location>
        <begin position="1170"/>
        <end position="1260"/>
    </location>
</feature>
<dbReference type="InterPro" id="IPR032109">
    <property type="entry name" value="Big_3_5"/>
</dbReference>
<accession>Q02CP8</accession>
<feature type="domain" description="Bacterial Ig-like" evidence="2">
    <location>
        <begin position="1589"/>
        <end position="1680"/>
    </location>
</feature>
<dbReference type="InterPro" id="IPR006626">
    <property type="entry name" value="PbH1"/>
</dbReference>
<evidence type="ECO:0000256" key="1">
    <source>
        <dbReference type="SAM" id="MobiDB-lite"/>
    </source>
</evidence>
<dbReference type="InterPro" id="IPR011050">
    <property type="entry name" value="Pectin_lyase_fold/virulence"/>
</dbReference>
<feature type="domain" description="Bacterial Ig-like" evidence="2">
    <location>
        <begin position="1266"/>
        <end position="1364"/>
    </location>
</feature>
<gene>
    <name evidence="3" type="ordered locus">Acid_0153</name>
</gene>
<proteinExistence type="predicted"/>
<reference evidence="3" key="1">
    <citation type="submission" date="2006-10" db="EMBL/GenBank/DDBJ databases">
        <title>Complete sequence of Solibacter usitatus Ellin6076.</title>
        <authorList>
            <consortium name="US DOE Joint Genome Institute"/>
            <person name="Copeland A."/>
            <person name="Lucas S."/>
            <person name="Lapidus A."/>
            <person name="Barry K."/>
            <person name="Detter J.C."/>
            <person name="Glavina del Rio T."/>
            <person name="Hammon N."/>
            <person name="Israni S."/>
            <person name="Dalin E."/>
            <person name="Tice H."/>
            <person name="Pitluck S."/>
            <person name="Thompson L.S."/>
            <person name="Brettin T."/>
            <person name="Bruce D."/>
            <person name="Han C."/>
            <person name="Tapia R."/>
            <person name="Gilna P."/>
            <person name="Schmutz J."/>
            <person name="Larimer F."/>
            <person name="Land M."/>
            <person name="Hauser L."/>
            <person name="Kyrpides N."/>
            <person name="Mikhailova N."/>
            <person name="Janssen P.H."/>
            <person name="Kuske C.R."/>
            <person name="Richardson P."/>
        </authorList>
    </citation>
    <scope>NUCLEOTIDE SEQUENCE</scope>
    <source>
        <strain evidence="3">Ellin6076</strain>
    </source>
</reference>
<dbReference type="SUPFAM" id="SSF69318">
    <property type="entry name" value="Integrin alpha N-terminal domain"/>
    <property type="match status" value="1"/>
</dbReference>
<feature type="compositionally biased region" description="Polar residues" evidence="1">
    <location>
        <begin position="648"/>
        <end position="659"/>
    </location>
</feature>
<dbReference type="SMART" id="SM00710">
    <property type="entry name" value="PbH1"/>
    <property type="match status" value="6"/>
</dbReference>
<evidence type="ECO:0000259" key="2">
    <source>
        <dbReference type="Pfam" id="PF16640"/>
    </source>
</evidence>
<feature type="domain" description="Bacterial Ig-like" evidence="2">
    <location>
        <begin position="1476"/>
        <end position="1575"/>
    </location>
</feature>
<dbReference type="Gene3D" id="2.60.40.10">
    <property type="entry name" value="Immunoglobulins"/>
    <property type="match status" value="6"/>
</dbReference>
<dbReference type="EMBL" id="CP000473">
    <property type="protein sequence ID" value="ABJ81168.1"/>
    <property type="molecule type" value="Genomic_DNA"/>
</dbReference>
<dbReference type="SUPFAM" id="SSF51126">
    <property type="entry name" value="Pectin lyase-like"/>
    <property type="match status" value="1"/>
</dbReference>
<sequence precursor="true">MNRKKLIILTAFFLTTVVTTGVFTTLSRFRTPAQVHAQDGRPQLYLNRAVRIDSHFNAGSIDGAMPLSMASDDFDGDGIHDLAVGLSTARGGAIALHHGNLDAFAPQSDASFSAIARSEFPSPYLREGELVTIPSRPDFLAAGDFIGLNGPGVVAAARGGRTLHVVSRGDSGKLEVLQSLDVAGVITGVDQYQLRPGKYAQLVVGVRGESGPELRVYDGSQAGLAEVSRFPLAGDATAFAFGNLDGDLAADVLMVAGGELYVLHGGNQALEHVRLPFHPAAVALGSFAYDRDSLLSMAVLATDGSLHILVNNQYDPRPITTEELRALRQSRRVRQTARVLPRQRPVSWKEIESFPGVATVDASGRKPVMFRTRISSNALDDVMLLDAARLTVLTHPDANPTAGLLLTRSDLGADAAAAISERVNIDGRPGVVFTKNGDVAPYVMMPLPDPTFTVNRTDDPAPPSPISSACNGVANDCSLRSAILKANATIGTDTIMVPAGTYTLTRARSAGIFNGQQGTLEVTDSVNIVGAGMATTIIQGGSSLASSVDKVFSFNQDISAFTTATVSVSNLTIQFGNNRGNVIIQDGWGGAFDFDTGGSNAATATATLTLTNVNLANNQTTDGEGGGFAIFNTNQGSGNATLTNSIVQSNKAQRSASSDPNGPGNGGGIAVLWPATLTMSNTQVLNNTATLLGSGAGTGGGLYALGGGGASNSVTMHGGSVSGNTAPGDGGGIYSTAGLTINQGAVINNNTANGSGGGIWYNGDPGNPATLNKVTITGNQAKGTATLSAGDGGGIHVGSAGLPLSISFSRIALNTAKSGGSQLHNQPSGGAGSAVTASNNWWGTNTPGNVISPATSTCAAGAFQVCFNPFIKLTFSPSATPILVGGTSTLTASFLKDSANNAVSAANLDVMAGLPITFSNNQHGTLSGAQSAIQNVQSVASATESGNTVTITTSAPHGFANGQTVTISAVGVGYDGQFTVGGAGGTTFTYTSLSSGLVSLGAGGTATVPVGTATVTFAGTTVGPGTADAVIDGFTLTSSPIIAVNSPTTTAAANQTATYNDSNQNVTLSANITAICCTVAGGTVTFTVFDSGNNQVGVPATSSVVVGGNASATYVLPGHTGAATYNIHATYNGTSTGTGDFLTSSDNTKTLTVNAAPTTTTVTNATAIFSASNQPVTLSAAVTSANGIVGAGTVTFTVFDSGSNQVGLPVTSGTVTSGAASATFTLPGSTPIGSYSIHASYSGSTNFLSSNDNAHTLTVNANTTTTASPASATFSASSQVVALSATVTSAGGTVNAGTVTFTVFNASSVQVGSATPGTVSGGSASANFTLPAGTAAGTYSIHASYGGSGNFLASSDNTQNLTVNAAGTTTTAANATANFSASNQGVTLSATVTSPSGTVSSGTVTFTVFNSLSVQVGVAATSGTVSSGNASASFTLPGGSAAGVYSIHATYNGTTNLLASSDNTHTLSVNASTTTTAAPASVIFSTSTQTVPLSATVTSAGGQVNAGTVTFTLFDSGNAQVGSPVTSGTVTAGAASANFTLPASTPAGTYSIHASYSGAGNFAASSDNTHNLTVAAPSATTTTVVPASASFSTSSQSVPFSATVTSAGGTVNAGTVTFTVFNSLSVQVGAATPVAVSSGSASANFALPASTPAGTYSIHASYSGGGTFAASSDNAHNLTVGTASTTVAAVSTSKTYSTASQSVALSATVSSASPVNEGTVTFTIKNGPTTIGAPVTSATVSGGSASATFTLPASTPATIYTIQAVYNPGTDFGTNSDSTHTLTVGKATPVITWANPVDILFGGALSPTQLNATASTPGSFIYTPALGTVLPVGNAQALSVSFTPTDTTDFNGATAGVLINVLPAPGPATLIMTPTLARDSGTNEVVITVTLANTGGTAATGVQVTSAKIGAISTTAVLPAPMPDVPAGGSSSVVLRFPGSVGTAGARVVLAVSAASSAGTLTASSRVVLP</sequence>
<dbReference type="KEGG" id="sus:Acid_0153"/>
<evidence type="ECO:0000313" key="3">
    <source>
        <dbReference type="EMBL" id="ABJ81168.1"/>
    </source>
</evidence>
<dbReference type="HOGENOM" id="CLU_234436_0_0_0"/>
<dbReference type="eggNOG" id="COG3391">
    <property type="taxonomic scope" value="Bacteria"/>
</dbReference>
<protein>
    <submittedName>
        <fullName evidence="3">Polymorphic membrane protein</fullName>
    </submittedName>
</protein>
<dbReference type="Pfam" id="PF16640">
    <property type="entry name" value="Big_3_5"/>
    <property type="match status" value="4"/>
</dbReference>
<organism evidence="3">
    <name type="scientific">Solibacter usitatus (strain Ellin6076)</name>
    <dbReference type="NCBI Taxonomy" id="234267"/>
    <lineage>
        <taxon>Bacteria</taxon>
        <taxon>Pseudomonadati</taxon>
        <taxon>Acidobacteriota</taxon>
        <taxon>Terriglobia</taxon>
        <taxon>Bryobacterales</taxon>
        <taxon>Solibacteraceae</taxon>
        <taxon>Candidatus Solibacter</taxon>
    </lineage>
</organism>
<dbReference type="eggNOG" id="COG4625">
    <property type="taxonomic scope" value="Bacteria"/>
</dbReference>
<dbReference type="InterPro" id="IPR028994">
    <property type="entry name" value="Integrin_alpha_N"/>
</dbReference>
<dbReference type="STRING" id="234267.Acid_0153"/>
<dbReference type="InParanoid" id="Q02CP8"/>
<feature type="region of interest" description="Disordered" evidence="1">
    <location>
        <begin position="648"/>
        <end position="667"/>
    </location>
</feature>